<dbReference type="GO" id="GO:0005886">
    <property type="term" value="C:plasma membrane"/>
    <property type="evidence" value="ECO:0007669"/>
    <property type="project" value="UniProtKB-SubCell"/>
</dbReference>
<evidence type="ECO:0000256" key="4">
    <source>
        <dbReference type="ARBA" id="ARBA00022801"/>
    </source>
</evidence>
<feature type="transmembrane region" description="Helical" evidence="7">
    <location>
        <begin position="112"/>
        <end position="133"/>
    </location>
</feature>
<dbReference type="Gene3D" id="1.20.144.10">
    <property type="entry name" value="Phosphatidic acid phosphatase type 2/haloperoxidase"/>
    <property type="match status" value="1"/>
</dbReference>
<feature type="transmembrane region" description="Helical" evidence="7">
    <location>
        <begin position="25"/>
        <end position="49"/>
    </location>
</feature>
<dbReference type="GO" id="GO:0016787">
    <property type="term" value="F:hydrolase activity"/>
    <property type="evidence" value="ECO:0007669"/>
    <property type="project" value="UniProtKB-KW"/>
</dbReference>
<protein>
    <recommendedName>
        <fullName evidence="8">Phosphatidic acid phosphatase type 2/haloperoxidase domain-containing protein</fullName>
    </recommendedName>
</protein>
<evidence type="ECO:0000313" key="9">
    <source>
        <dbReference type="EMBL" id="MPL76842.1"/>
    </source>
</evidence>
<evidence type="ECO:0000256" key="3">
    <source>
        <dbReference type="ARBA" id="ARBA00022692"/>
    </source>
</evidence>
<dbReference type="Pfam" id="PF01569">
    <property type="entry name" value="PAP2"/>
    <property type="match status" value="1"/>
</dbReference>
<dbReference type="PANTHER" id="PTHR14969:SF62">
    <property type="entry name" value="DECAPRENYLPHOSPHORYL-5-PHOSPHORIBOSE PHOSPHATASE RV3807C-RELATED"/>
    <property type="match status" value="1"/>
</dbReference>
<evidence type="ECO:0000256" key="6">
    <source>
        <dbReference type="ARBA" id="ARBA00023136"/>
    </source>
</evidence>
<proteinExistence type="predicted"/>
<dbReference type="InterPro" id="IPR036938">
    <property type="entry name" value="PAP2/HPO_sf"/>
</dbReference>
<comment type="subcellular location">
    <subcellularLocation>
        <location evidence="1">Cell membrane</location>
        <topology evidence="1">Multi-pass membrane protein</topology>
    </subcellularLocation>
</comment>
<gene>
    <name evidence="9" type="ORF">SDC9_22693</name>
</gene>
<dbReference type="SMART" id="SM00014">
    <property type="entry name" value="acidPPc"/>
    <property type="match status" value="1"/>
</dbReference>
<feature type="transmembrane region" description="Helical" evidence="7">
    <location>
        <begin position="56"/>
        <end position="75"/>
    </location>
</feature>
<evidence type="ECO:0000259" key="8">
    <source>
        <dbReference type="SMART" id="SM00014"/>
    </source>
</evidence>
<evidence type="ECO:0000256" key="5">
    <source>
        <dbReference type="ARBA" id="ARBA00022989"/>
    </source>
</evidence>
<sequence>MEAILNKDTELFYLINGQRNLFFDYLFGFLSHNLSFVIAIFLAVIFLSIKKFNKHFWILLVLVALSFLFADRISVLCFKDVFQRLRPSHALEGVNLVKLSSWHLIYDYKGGLYGFVSSHAANAFSLATIFAVLGKKYKLLPILIYSWAILVGYSRIYCGVHYPSDVIVGGILGIGIGLLIVMLYKLVLKKYKSKKTDNLA</sequence>
<comment type="caution">
    <text evidence="9">The sequence shown here is derived from an EMBL/GenBank/DDBJ whole genome shotgun (WGS) entry which is preliminary data.</text>
</comment>
<evidence type="ECO:0000256" key="2">
    <source>
        <dbReference type="ARBA" id="ARBA00022475"/>
    </source>
</evidence>
<dbReference type="EMBL" id="VSSQ01000101">
    <property type="protein sequence ID" value="MPL76842.1"/>
    <property type="molecule type" value="Genomic_DNA"/>
</dbReference>
<dbReference type="AlphaFoldDB" id="A0A644UDB3"/>
<keyword evidence="2" id="KW-1003">Cell membrane</keyword>
<dbReference type="SUPFAM" id="SSF48317">
    <property type="entry name" value="Acid phosphatase/Vanadium-dependent haloperoxidase"/>
    <property type="match status" value="1"/>
</dbReference>
<feature type="transmembrane region" description="Helical" evidence="7">
    <location>
        <begin position="166"/>
        <end position="187"/>
    </location>
</feature>
<feature type="transmembrane region" description="Helical" evidence="7">
    <location>
        <begin position="140"/>
        <end position="160"/>
    </location>
</feature>
<feature type="domain" description="Phosphatidic acid phosphatase type 2/haloperoxidase" evidence="8">
    <location>
        <begin position="59"/>
        <end position="181"/>
    </location>
</feature>
<reference evidence="9" key="1">
    <citation type="submission" date="2019-08" db="EMBL/GenBank/DDBJ databases">
        <authorList>
            <person name="Kucharzyk K."/>
            <person name="Murdoch R.W."/>
            <person name="Higgins S."/>
            <person name="Loffler F."/>
        </authorList>
    </citation>
    <scope>NUCLEOTIDE SEQUENCE</scope>
</reference>
<dbReference type="PANTHER" id="PTHR14969">
    <property type="entry name" value="SPHINGOSINE-1-PHOSPHATE PHOSPHOHYDROLASE"/>
    <property type="match status" value="1"/>
</dbReference>
<organism evidence="9">
    <name type="scientific">bioreactor metagenome</name>
    <dbReference type="NCBI Taxonomy" id="1076179"/>
    <lineage>
        <taxon>unclassified sequences</taxon>
        <taxon>metagenomes</taxon>
        <taxon>ecological metagenomes</taxon>
    </lineage>
</organism>
<keyword evidence="6 7" id="KW-0472">Membrane</keyword>
<name>A0A644UDB3_9ZZZZ</name>
<keyword evidence="5 7" id="KW-1133">Transmembrane helix</keyword>
<keyword evidence="3 7" id="KW-0812">Transmembrane</keyword>
<keyword evidence="4" id="KW-0378">Hydrolase</keyword>
<evidence type="ECO:0000256" key="7">
    <source>
        <dbReference type="SAM" id="Phobius"/>
    </source>
</evidence>
<evidence type="ECO:0000256" key="1">
    <source>
        <dbReference type="ARBA" id="ARBA00004651"/>
    </source>
</evidence>
<dbReference type="InterPro" id="IPR000326">
    <property type="entry name" value="PAP2/HPO"/>
</dbReference>
<accession>A0A644UDB3</accession>